<evidence type="ECO:0000313" key="3">
    <source>
        <dbReference type="Proteomes" id="UP000008721"/>
    </source>
</evidence>
<dbReference type="OrthoDB" id="9799970at2"/>
<feature type="domain" description="Peptidase M15C" evidence="1">
    <location>
        <begin position="172"/>
        <end position="241"/>
    </location>
</feature>
<dbReference type="GO" id="GO:0008233">
    <property type="term" value="F:peptidase activity"/>
    <property type="evidence" value="ECO:0007669"/>
    <property type="project" value="InterPro"/>
</dbReference>
<dbReference type="SUPFAM" id="SSF55166">
    <property type="entry name" value="Hedgehog/DD-peptidase"/>
    <property type="match status" value="1"/>
</dbReference>
<protein>
    <recommendedName>
        <fullName evidence="1">Peptidase M15C domain-containing protein</fullName>
    </recommendedName>
</protein>
<dbReference type="KEGG" id="sku:Sulku_2454"/>
<accession>E4TYV3</accession>
<reference evidence="2 3" key="1">
    <citation type="journal article" date="2012" name="Stand. Genomic Sci.">
        <title>Complete genome sequence of the sulfur compounds oxidizing chemolithoautotroph Sulfuricurvum kujiense type strain (YK-1(T)).</title>
        <authorList>
            <person name="Han C."/>
            <person name="Kotsyurbenko O."/>
            <person name="Chertkov O."/>
            <person name="Held B."/>
            <person name="Lapidus A."/>
            <person name="Nolan M."/>
            <person name="Lucas S."/>
            <person name="Hammon N."/>
            <person name="Deshpande S."/>
            <person name="Cheng J.F."/>
            <person name="Tapia R."/>
            <person name="Goodwin L.A."/>
            <person name="Pitluck S."/>
            <person name="Liolios K."/>
            <person name="Pagani I."/>
            <person name="Ivanova N."/>
            <person name="Mavromatis K."/>
            <person name="Mikhailova N."/>
            <person name="Pati A."/>
            <person name="Chen A."/>
            <person name="Palaniappan K."/>
            <person name="Land M."/>
            <person name="Hauser L."/>
            <person name="Chang Y.J."/>
            <person name="Jeffries C.D."/>
            <person name="Brambilla E.M."/>
            <person name="Rohde M."/>
            <person name="Spring S."/>
            <person name="Sikorski J."/>
            <person name="Goker M."/>
            <person name="Woyke T."/>
            <person name="Bristow J."/>
            <person name="Eisen J.A."/>
            <person name="Markowitz V."/>
            <person name="Hugenholtz P."/>
            <person name="Kyrpides N.C."/>
            <person name="Klenk H.P."/>
            <person name="Detter J.C."/>
        </authorList>
    </citation>
    <scope>NUCLEOTIDE SEQUENCE [LARGE SCALE GENOMIC DNA]</scope>
    <source>
        <strain evidence="3">ATCC BAA-921 / DSM 16994 / JCM 11577 / YK-1</strain>
    </source>
</reference>
<dbReference type="Proteomes" id="UP000008721">
    <property type="component" value="Chromosome"/>
</dbReference>
<organism evidence="2 3">
    <name type="scientific">Sulfuricurvum kujiense (strain ATCC BAA-921 / DSM 16994 / JCM 11577 / YK-1)</name>
    <dbReference type="NCBI Taxonomy" id="709032"/>
    <lineage>
        <taxon>Bacteria</taxon>
        <taxon>Pseudomonadati</taxon>
        <taxon>Campylobacterota</taxon>
        <taxon>Epsilonproteobacteria</taxon>
        <taxon>Campylobacterales</taxon>
        <taxon>Sulfurimonadaceae</taxon>
        <taxon>Sulfuricurvum</taxon>
    </lineage>
</organism>
<dbReference type="InterPro" id="IPR009045">
    <property type="entry name" value="Zn_M74/Hedgehog-like"/>
</dbReference>
<dbReference type="STRING" id="709032.Sulku_2454"/>
<keyword evidence="3" id="KW-1185">Reference proteome</keyword>
<evidence type="ECO:0000313" key="2">
    <source>
        <dbReference type="EMBL" id="ADR35113.1"/>
    </source>
</evidence>
<name>E4TYV3_SULKY</name>
<dbReference type="eggNOG" id="COG0791">
    <property type="taxonomic scope" value="Bacteria"/>
</dbReference>
<dbReference type="InterPro" id="IPR039561">
    <property type="entry name" value="Peptidase_M15C"/>
</dbReference>
<proteinExistence type="predicted"/>
<dbReference type="HOGENOM" id="CLU_076855_0_0_7"/>
<sequence length="255" mass="29177">MRPFTLFTVSALLFSLSWGNPQCYVEGYGDLIVSADENSLVLKDGTRFAYHTDSSKASWDEKINNADLAVQLSQRYDAGGYDTPPPYLFDPGRLRYQPFFQSLYGKDKQSVEKNLVRINWPTMKGSIKLPVSKIDGVDKKLYAIGQEIAKLPKSDRIWAEGATTYAYRVIKDTDRLSMHSFGIAIDLAPAKTQYWKDENPSETAHIGYKNTMPLSIVRIFEKHGFIWGGRWYHYDTMHFEYRPELFAPSCTLKGK</sequence>
<dbReference type="AlphaFoldDB" id="E4TYV3"/>
<dbReference type="RefSeq" id="WP_013461310.1">
    <property type="nucleotide sequence ID" value="NC_014762.1"/>
</dbReference>
<dbReference type="EMBL" id="CP002355">
    <property type="protein sequence ID" value="ADR35113.1"/>
    <property type="molecule type" value="Genomic_DNA"/>
</dbReference>
<dbReference type="Pfam" id="PF13539">
    <property type="entry name" value="Peptidase_M15_4"/>
    <property type="match status" value="1"/>
</dbReference>
<gene>
    <name evidence="2" type="ordered locus">Sulku_2454</name>
</gene>
<dbReference type="Gene3D" id="3.30.1380.10">
    <property type="match status" value="1"/>
</dbReference>
<evidence type="ECO:0000259" key="1">
    <source>
        <dbReference type="Pfam" id="PF13539"/>
    </source>
</evidence>